<dbReference type="GeneID" id="94836110"/>
<dbReference type="OrthoDB" id="5588846at2759"/>
<dbReference type="SUPFAM" id="SSF82109">
    <property type="entry name" value="MIR domain"/>
    <property type="match status" value="1"/>
</dbReference>
<dbReference type="AlphaFoldDB" id="A0A1J4KH83"/>
<dbReference type="Proteomes" id="UP000179807">
    <property type="component" value="Unassembled WGS sequence"/>
</dbReference>
<sequence>MFLFFSICAVITKPPIVRYSAPIQLKNKYSKNRLCVTVENNAVTYEPPTIFSSRPPFDDGWTWIVEPDVDNIHLARSPVKCGANISLQNPISRYYVSTRIGLNGVEVVPTAHVQGDLSVWTVICDEGENWIRDRSVQLKNPANDCFLTTSLAARTKELVNRFNVTCEPLSANGVWRAVEGVYFLEDDEKKADDEFDFDKKEEL</sequence>
<gene>
    <name evidence="1" type="ORF">TRFO_20455</name>
</gene>
<accession>A0A1J4KH83</accession>
<evidence type="ECO:0000313" key="1">
    <source>
        <dbReference type="EMBL" id="OHT10320.1"/>
    </source>
</evidence>
<dbReference type="RefSeq" id="XP_068363456.1">
    <property type="nucleotide sequence ID" value="XM_068501406.1"/>
</dbReference>
<organism evidence="1 2">
    <name type="scientific">Tritrichomonas foetus</name>
    <dbReference type="NCBI Taxonomy" id="1144522"/>
    <lineage>
        <taxon>Eukaryota</taxon>
        <taxon>Metamonada</taxon>
        <taxon>Parabasalia</taxon>
        <taxon>Tritrichomonadida</taxon>
        <taxon>Tritrichomonadidae</taxon>
        <taxon>Tritrichomonas</taxon>
    </lineage>
</organism>
<protein>
    <submittedName>
        <fullName evidence="1">Uncharacterized protein</fullName>
    </submittedName>
</protein>
<dbReference type="Gene3D" id="2.80.10.50">
    <property type="match status" value="1"/>
</dbReference>
<dbReference type="VEuPathDB" id="TrichDB:TRFO_20455"/>
<evidence type="ECO:0000313" key="2">
    <source>
        <dbReference type="Proteomes" id="UP000179807"/>
    </source>
</evidence>
<name>A0A1J4KH83_9EUKA</name>
<reference evidence="1" key="1">
    <citation type="submission" date="2016-10" db="EMBL/GenBank/DDBJ databases">
        <authorList>
            <person name="Benchimol M."/>
            <person name="Almeida L.G."/>
            <person name="Vasconcelos A.T."/>
            <person name="Perreira-Neves A."/>
            <person name="Rosa I.A."/>
            <person name="Tasca T."/>
            <person name="Bogo M.R."/>
            <person name="de Souza W."/>
        </authorList>
    </citation>
    <scope>NUCLEOTIDE SEQUENCE [LARGE SCALE GENOMIC DNA]</scope>
    <source>
        <strain evidence="1">K</strain>
    </source>
</reference>
<comment type="caution">
    <text evidence="1">The sequence shown here is derived from an EMBL/GenBank/DDBJ whole genome shotgun (WGS) entry which is preliminary data.</text>
</comment>
<dbReference type="InterPro" id="IPR036300">
    <property type="entry name" value="MIR_dom_sf"/>
</dbReference>
<dbReference type="EMBL" id="MLAK01000615">
    <property type="protein sequence ID" value="OHT10320.1"/>
    <property type="molecule type" value="Genomic_DNA"/>
</dbReference>
<proteinExistence type="predicted"/>
<keyword evidence="2" id="KW-1185">Reference proteome</keyword>